<dbReference type="InterPro" id="IPR011606">
    <property type="entry name" value="Brnchd-chn_aa_trnsp_permease"/>
</dbReference>
<organism evidence="9 10">
    <name type="scientific">Variovorax paradoxus</name>
    <dbReference type="NCBI Taxonomy" id="34073"/>
    <lineage>
        <taxon>Bacteria</taxon>
        <taxon>Pseudomonadati</taxon>
        <taxon>Pseudomonadota</taxon>
        <taxon>Betaproteobacteria</taxon>
        <taxon>Burkholderiales</taxon>
        <taxon>Comamonadaceae</taxon>
        <taxon>Variovorax</taxon>
    </lineage>
</organism>
<protein>
    <submittedName>
        <fullName evidence="9">AzlC protein</fullName>
    </submittedName>
</protein>
<comment type="similarity">
    <text evidence="2">Belongs to the AzlC family.</text>
</comment>
<dbReference type="AlphaFoldDB" id="A0A0H2LXB7"/>
<dbReference type="PANTHER" id="PTHR34979:SF1">
    <property type="entry name" value="INNER MEMBRANE PROTEIN YGAZ"/>
    <property type="match status" value="1"/>
</dbReference>
<dbReference type="GO" id="GO:1903785">
    <property type="term" value="P:L-valine transmembrane transport"/>
    <property type="evidence" value="ECO:0007669"/>
    <property type="project" value="TreeGrafter"/>
</dbReference>
<comment type="subcellular location">
    <subcellularLocation>
        <location evidence="1">Cell membrane</location>
        <topology evidence="1">Multi-pass membrane protein</topology>
    </subcellularLocation>
</comment>
<dbReference type="Pfam" id="PF03591">
    <property type="entry name" value="AzlC"/>
    <property type="match status" value="1"/>
</dbReference>
<evidence type="ECO:0000256" key="4">
    <source>
        <dbReference type="ARBA" id="ARBA00022475"/>
    </source>
</evidence>
<feature type="transmembrane region" description="Helical" evidence="8">
    <location>
        <begin position="149"/>
        <end position="172"/>
    </location>
</feature>
<evidence type="ECO:0000256" key="2">
    <source>
        <dbReference type="ARBA" id="ARBA00010735"/>
    </source>
</evidence>
<evidence type="ECO:0000256" key="6">
    <source>
        <dbReference type="ARBA" id="ARBA00022989"/>
    </source>
</evidence>
<evidence type="ECO:0000256" key="5">
    <source>
        <dbReference type="ARBA" id="ARBA00022692"/>
    </source>
</evidence>
<dbReference type="RefSeq" id="WP_230682922.1">
    <property type="nucleotide sequence ID" value="NZ_JZWI01000024.1"/>
</dbReference>
<evidence type="ECO:0000313" key="10">
    <source>
        <dbReference type="Proteomes" id="UP000035170"/>
    </source>
</evidence>
<gene>
    <name evidence="9" type="ORF">VPARA_45300</name>
</gene>
<proteinExistence type="inferred from homology"/>
<dbReference type="GO" id="GO:0005886">
    <property type="term" value="C:plasma membrane"/>
    <property type="evidence" value="ECO:0007669"/>
    <property type="project" value="UniProtKB-SubCell"/>
</dbReference>
<name>A0A0H2LXB7_VARPD</name>
<feature type="transmembrane region" description="Helical" evidence="8">
    <location>
        <begin position="81"/>
        <end position="100"/>
    </location>
</feature>
<keyword evidence="7 8" id="KW-0472">Membrane</keyword>
<dbReference type="PANTHER" id="PTHR34979">
    <property type="entry name" value="INNER MEMBRANE PROTEIN YGAZ"/>
    <property type="match status" value="1"/>
</dbReference>
<sequence>MSVRSTWRASIDDPAWRAAFAQGRRDIAGAALGTMAMGLVAGVAMAKSGVGLGVILAMSLLVFASASQLACLPLIAAGAPLWVIVATACVLNLRFVVFSANWRRYFGGHRRLSRVLLSYLAGDPVYAQFVHRHPQPSATGRATAQQQGYFLGLALTNWAAWHVASLAGIFLADAIPAAWGLRFIGVLALLALALPMLTDRAVRCSALAAGGVALATASLPMGLNVVAAIATAFVAGTWADRRWSAR</sequence>
<evidence type="ECO:0000313" key="9">
    <source>
        <dbReference type="EMBL" id="KLN54386.1"/>
    </source>
</evidence>
<feature type="transmembrane region" description="Helical" evidence="8">
    <location>
        <begin position="217"/>
        <end position="239"/>
    </location>
</feature>
<keyword evidence="3" id="KW-0813">Transport</keyword>
<evidence type="ECO:0000256" key="1">
    <source>
        <dbReference type="ARBA" id="ARBA00004651"/>
    </source>
</evidence>
<feature type="transmembrane region" description="Helical" evidence="8">
    <location>
        <begin position="179"/>
        <end position="197"/>
    </location>
</feature>
<evidence type="ECO:0000256" key="3">
    <source>
        <dbReference type="ARBA" id="ARBA00022448"/>
    </source>
</evidence>
<dbReference type="EMBL" id="JZWI01000024">
    <property type="protein sequence ID" value="KLN54386.1"/>
    <property type="molecule type" value="Genomic_DNA"/>
</dbReference>
<keyword evidence="6 8" id="KW-1133">Transmembrane helix</keyword>
<reference evidence="9 10" key="1">
    <citation type="submission" date="2015-03" db="EMBL/GenBank/DDBJ databases">
        <title>Genome sequence of Variovorax paradoxus TBEA6.</title>
        <authorList>
            <person name="Poehlein A."/>
            <person name="Schuldes J."/>
            <person name="Wuebbeler J.H."/>
            <person name="Hiessl S."/>
            <person name="Steinbuechel A."/>
            <person name="Daniel R."/>
        </authorList>
    </citation>
    <scope>NUCLEOTIDE SEQUENCE [LARGE SCALE GENOMIC DNA]</scope>
    <source>
        <strain evidence="9 10">TBEA6</strain>
    </source>
</reference>
<keyword evidence="10" id="KW-1185">Reference proteome</keyword>
<dbReference type="PATRIC" id="fig|34073.19.peg.4631"/>
<comment type="caution">
    <text evidence="9">The sequence shown here is derived from an EMBL/GenBank/DDBJ whole genome shotgun (WGS) entry which is preliminary data.</text>
</comment>
<evidence type="ECO:0000256" key="7">
    <source>
        <dbReference type="ARBA" id="ARBA00023136"/>
    </source>
</evidence>
<keyword evidence="4" id="KW-1003">Cell membrane</keyword>
<dbReference type="Proteomes" id="UP000035170">
    <property type="component" value="Unassembled WGS sequence"/>
</dbReference>
<keyword evidence="5 8" id="KW-0812">Transmembrane</keyword>
<accession>A0A0H2LXB7</accession>
<evidence type="ECO:0000256" key="8">
    <source>
        <dbReference type="SAM" id="Phobius"/>
    </source>
</evidence>